<feature type="compositionally biased region" description="Polar residues" evidence="8">
    <location>
        <begin position="336"/>
        <end position="345"/>
    </location>
</feature>
<accession>A0A167ZAY1</accession>
<dbReference type="Gene3D" id="3.90.70.10">
    <property type="entry name" value="Cysteine proteinases"/>
    <property type="match status" value="2"/>
</dbReference>
<organism evidence="10 11">
    <name type="scientific">Niveomyces insectorum RCEF 264</name>
    <dbReference type="NCBI Taxonomy" id="1081102"/>
    <lineage>
        <taxon>Eukaryota</taxon>
        <taxon>Fungi</taxon>
        <taxon>Dikarya</taxon>
        <taxon>Ascomycota</taxon>
        <taxon>Pezizomycotina</taxon>
        <taxon>Sordariomycetes</taxon>
        <taxon>Hypocreomycetidae</taxon>
        <taxon>Hypocreales</taxon>
        <taxon>Cordycipitaceae</taxon>
        <taxon>Niveomyces</taxon>
    </lineage>
</organism>
<feature type="compositionally biased region" description="Polar residues" evidence="8">
    <location>
        <begin position="839"/>
        <end position="862"/>
    </location>
</feature>
<keyword evidence="7" id="KW-0788">Thiol protease</keyword>
<feature type="region of interest" description="Disordered" evidence="8">
    <location>
        <begin position="290"/>
        <end position="373"/>
    </location>
</feature>
<comment type="caution">
    <text evidence="10">The sequence shown here is derived from an EMBL/GenBank/DDBJ whole genome shotgun (WGS) entry which is preliminary data.</text>
</comment>
<protein>
    <recommendedName>
        <fullName evidence="3">ubiquitinyl hydrolase 1</fullName>
        <ecNumber evidence="3">3.4.19.12</ecNumber>
    </recommendedName>
</protein>
<name>A0A167ZAY1_9HYPO</name>
<evidence type="ECO:0000313" key="10">
    <source>
        <dbReference type="EMBL" id="OAA67291.1"/>
    </source>
</evidence>
<dbReference type="Pfam" id="PF00443">
    <property type="entry name" value="UCH"/>
    <property type="match status" value="1"/>
</dbReference>
<evidence type="ECO:0000256" key="6">
    <source>
        <dbReference type="ARBA" id="ARBA00022801"/>
    </source>
</evidence>
<feature type="domain" description="USP" evidence="9">
    <location>
        <begin position="112"/>
        <end position="626"/>
    </location>
</feature>
<evidence type="ECO:0000256" key="7">
    <source>
        <dbReference type="ARBA" id="ARBA00022807"/>
    </source>
</evidence>
<dbReference type="PANTHER" id="PTHR24006:SF722">
    <property type="entry name" value="UBIQUITIN CARBOXYL-TERMINAL HYDROLASE 48"/>
    <property type="match status" value="1"/>
</dbReference>
<proteinExistence type="inferred from homology"/>
<dbReference type="OrthoDB" id="6287070at2759"/>
<feature type="compositionally biased region" description="Polar residues" evidence="8">
    <location>
        <begin position="297"/>
        <end position="306"/>
    </location>
</feature>
<dbReference type="PANTHER" id="PTHR24006">
    <property type="entry name" value="UBIQUITIN CARBOXYL-TERMINAL HYDROLASE"/>
    <property type="match status" value="1"/>
</dbReference>
<comment type="similarity">
    <text evidence="2">Belongs to the peptidase C19 family.</text>
</comment>
<feature type="region of interest" description="Disordered" evidence="8">
    <location>
        <begin position="662"/>
        <end position="702"/>
    </location>
</feature>
<dbReference type="EMBL" id="AZHD01000002">
    <property type="protein sequence ID" value="OAA67291.1"/>
    <property type="molecule type" value="Genomic_DNA"/>
</dbReference>
<feature type="compositionally biased region" description="Polar residues" evidence="8">
    <location>
        <begin position="795"/>
        <end position="816"/>
    </location>
</feature>
<feature type="region of interest" description="Disordered" evidence="8">
    <location>
        <begin position="385"/>
        <end position="409"/>
    </location>
</feature>
<evidence type="ECO:0000256" key="8">
    <source>
        <dbReference type="SAM" id="MobiDB-lite"/>
    </source>
</evidence>
<evidence type="ECO:0000256" key="2">
    <source>
        <dbReference type="ARBA" id="ARBA00009085"/>
    </source>
</evidence>
<dbReference type="InterPro" id="IPR050164">
    <property type="entry name" value="Peptidase_C19"/>
</dbReference>
<keyword evidence="6 10" id="KW-0378">Hydrolase</keyword>
<evidence type="ECO:0000256" key="5">
    <source>
        <dbReference type="ARBA" id="ARBA00022786"/>
    </source>
</evidence>
<feature type="compositionally biased region" description="Basic residues" evidence="8">
    <location>
        <begin position="928"/>
        <end position="946"/>
    </location>
</feature>
<feature type="compositionally biased region" description="Polar residues" evidence="8">
    <location>
        <begin position="677"/>
        <end position="698"/>
    </location>
</feature>
<evidence type="ECO:0000256" key="4">
    <source>
        <dbReference type="ARBA" id="ARBA00022670"/>
    </source>
</evidence>
<feature type="region of interest" description="Disordered" evidence="8">
    <location>
        <begin position="1"/>
        <end position="42"/>
    </location>
</feature>
<dbReference type="GO" id="GO:0004843">
    <property type="term" value="F:cysteine-type deubiquitinase activity"/>
    <property type="evidence" value="ECO:0007669"/>
    <property type="project" value="UniProtKB-EC"/>
</dbReference>
<sequence>MKSSFPKRFMSLRDKNGLHRRSKSSEPGYKSDTAKQAAREEEEKERLAAKIESIASRNDELRFHNITKDHIRYALLSRYAEGDVDKAIDLIRLQQQAFSGILLPYNPDVEMLGAENRGNVTCYLDALLFAMYAKLSAFECMLHNDLPSEVQRNLAALIRLWVNMLRSGKLIRIDMTENMQEALADCGWKDARLLEQQDTSEAFAFITETLQLPLLTLQVDLFHQGKRDDDDHKVVYERLLNLAVPPDPEGKGLKLEDCLEDYFNTKVDVLRDSLEEKKAAERSSIAAQDTIRLVPAESSSNGNDNNTNRDDSGEASSSSGDLDVVDVDGHRDNNSKNDQSGSSESDPSRNDADANNSTQKAVHSDENFDHDPTPIQRRWTMLEPYTLAPGGEDPASPSSSSTAADPRAAIKARQRSASIIQRIVIEEGEPAVPETDPTLLQQFKRQGSTIIKAVTIPAWQFFRLIPWHSTSNSEPQNDIDVARQFNKRPVVGICLKRYMMNESGEFLRHNTYIDIPDSLRLPYFMMADDGQPKGANELSAEYKLVLQSVVCHRGLSLHSGHYISFARVNPKLLTDNRRHELDPPPDYEEEQWVKFDDLADKRVDYVSDIKAALKGEMPYLLFYQIMPMVDLTPSSTHVNDVNDPPSYLASTIAQSGETLGQVAQPDADRNELGRPETTVSNRSSYFETSTWGGSTTAGPSIRFSSELERPPRISLDNDSNASLSVANTSRKAATADNVSRRGSLGFTGSVGDTPGITPEDGRSPVMTPALTPAINPSEESSTAQRLSRAAARLTGKSTARSRPTSQAGESRISLTMSRLGGIMRSSKEPLRPPEDTAESPPSLTGVVSMTATPNAAASSGNDLSGLAPGPATDTSTSLSTIFTSPAATSTTDQLSVPHVETLGHTVLSSAPQAQQPQASGPMDERGRQRQSHHHHHHHYHLRRGRSKSLQGKENDLGGGVEVLVDGTDGAATTGAHSGKGKDKEKPRNKIGVPERECVVM</sequence>
<feature type="compositionally biased region" description="Basic and acidic residues" evidence="8">
    <location>
        <begin position="979"/>
        <end position="1000"/>
    </location>
</feature>
<feature type="compositionally biased region" description="Low complexity" evidence="8">
    <location>
        <begin position="394"/>
        <end position="409"/>
    </location>
</feature>
<keyword evidence="11" id="KW-1185">Reference proteome</keyword>
<dbReference type="GO" id="GO:0005829">
    <property type="term" value="C:cytosol"/>
    <property type="evidence" value="ECO:0007669"/>
    <property type="project" value="TreeGrafter"/>
</dbReference>
<dbReference type="PROSITE" id="PS50235">
    <property type="entry name" value="USP_3"/>
    <property type="match status" value="1"/>
</dbReference>
<keyword evidence="5" id="KW-0833">Ubl conjugation pathway</keyword>
<feature type="region of interest" description="Disordered" evidence="8">
    <location>
        <begin position="908"/>
        <end position="1000"/>
    </location>
</feature>
<dbReference type="STRING" id="1081102.A0A167ZAY1"/>
<gene>
    <name evidence="10" type="ORF">SPI_01867</name>
</gene>
<feature type="compositionally biased region" description="Low complexity" evidence="8">
    <location>
        <begin position="908"/>
        <end position="921"/>
    </location>
</feature>
<feature type="compositionally biased region" description="Basic and acidic residues" evidence="8">
    <location>
        <begin position="825"/>
        <end position="834"/>
    </location>
</feature>
<feature type="compositionally biased region" description="Basic and acidic residues" evidence="8">
    <location>
        <begin position="362"/>
        <end position="372"/>
    </location>
</feature>
<dbReference type="GO" id="GO:0016579">
    <property type="term" value="P:protein deubiquitination"/>
    <property type="evidence" value="ECO:0007669"/>
    <property type="project" value="InterPro"/>
</dbReference>
<dbReference type="AlphaFoldDB" id="A0A167ZAY1"/>
<comment type="catalytic activity">
    <reaction evidence="1">
        <text>Thiol-dependent hydrolysis of ester, thioester, amide, peptide and isopeptide bonds formed by the C-terminal Gly of ubiquitin (a 76-residue protein attached to proteins as an intracellular targeting signal).</text>
        <dbReference type="EC" id="3.4.19.12"/>
    </reaction>
</comment>
<dbReference type="InterPro" id="IPR028889">
    <property type="entry name" value="USP"/>
</dbReference>
<evidence type="ECO:0000259" key="9">
    <source>
        <dbReference type="PROSITE" id="PS50235"/>
    </source>
</evidence>
<dbReference type="EC" id="3.4.19.12" evidence="3"/>
<evidence type="ECO:0000313" key="11">
    <source>
        <dbReference type="Proteomes" id="UP000076874"/>
    </source>
</evidence>
<feature type="region of interest" description="Disordered" evidence="8">
    <location>
        <begin position="727"/>
        <end position="878"/>
    </location>
</feature>
<dbReference type="Proteomes" id="UP000076874">
    <property type="component" value="Unassembled WGS sequence"/>
</dbReference>
<reference evidence="10 11" key="1">
    <citation type="journal article" date="2016" name="Genome Biol. Evol.">
        <title>Divergent and convergent evolution of fungal pathogenicity.</title>
        <authorList>
            <person name="Shang Y."/>
            <person name="Xiao G."/>
            <person name="Zheng P."/>
            <person name="Cen K."/>
            <person name="Zhan S."/>
            <person name="Wang C."/>
        </authorList>
    </citation>
    <scope>NUCLEOTIDE SEQUENCE [LARGE SCALE GENOMIC DNA]</scope>
    <source>
        <strain evidence="10 11">RCEF 264</strain>
    </source>
</reference>
<dbReference type="SUPFAM" id="SSF54001">
    <property type="entry name" value="Cysteine proteinases"/>
    <property type="match status" value="1"/>
</dbReference>
<evidence type="ECO:0000256" key="3">
    <source>
        <dbReference type="ARBA" id="ARBA00012759"/>
    </source>
</evidence>
<evidence type="ECO:0000256" key="1">
    <source>
        <dbReference type="ARBA" id="ARBA00000707"/>
    </source>
</evidence>
<dbReference type="InterPro" id="IPR001394">
    <property type="entry name" value="Peptidase_C19_UCH"/>
</dbReference>
<dbReference type="InterPro" id="IPR038765">
    <property type="entry name" value="Papain-like_cys_pep_sf"/>
</dbReference>
<keyword evidence="4" id="KW-0645">Protease</keyword>
<dbReference type="GO" id="GO:0005634">
    <property type="term" value="C:nucleus"/>
    <property type="evidence" value="ECO:0007669"/>
    <property type="project" value="UniProtKB-SubCell"/>
</dbReference>
<dbReference type="GO" id="GO:0006508">
    <property type="term" value="P:proteolysis"/>
    <property type="evidence" value="ECO:0007669"/>
    <property type="project" value="UniProtKB-KW"/>
</dbReference>